<feature type="compositionally biased region" description="Basic and acidic residues" evidence="7">
    <location>
        <begin position="410"/>
        <end position="424"/>
    </location>
</feature>
<dbReference type="EMBL" id="CAXAMN010009757">
    <property type="protein sequence ID" value="CAK9029702.1"/>
    <property type="molecule type" value="Genomic_DNA"/>
</dbReference>
<dbReference type="InterPro" id="IPR044066">
    <property type="entry name" value="TRIAD_supradom"/>
</dbReference>
<feature type="domain" description="WWE" evidence="9">
    <location>
        <begin position="441"/>
        <end position="517"/>
    </location>
</feature>
<dbReference type="InterPro" id="IPR013083">
    <property type="entry name" value="Znf_RING/FYVE/PHD"/>
</dbReference>
<evidence type="ECO:0000256" key="3">
    <source>
        <dbReference type="ARBA" id="ARBA00022737"/>
    </source>
</evidence>
<evidence type="ECO:0000259" key="9">
    <source>
        <dbReference type="PROSITE" id="PS50918"/>
    </source>
</evidence>
<dbReference type="Proteomes" id="UP001642484">
    <property type="component" value="Unassembled WGS sequence"/>
</dbReference>
<evidence type="ECO:0000256" key="1">
    <source>
        <dbReference type="ARBA" id="ARBA00022679"/>
    </source>
</evidence>
<keyword evidence="4" id="KW-0863">Zinc-finger</keyword>
<proteinExistence type="predicted"/>
<comment type="caution">
    <text evidence="11">The sequence shown here is derived from an EMBL/GenBank/DDBJ whole genome shotgun (WGS) entry which is preliminary data.</text>
</comment>
<evidence type="ECO:0000256" key="7">
    <source>
        <dbReference type="SAM" id="MobiDB-lite"/>
    </source>
</evidence>
<sequence length="1080" mass="121274">MSYLFLLALLSLLSLAFSIALSRAQSIYDCQAKLCYSRSDFPMGCGASALPGPSAGADNGAFSRACGTCAAPCSLKACIGACSLCGGGIAAQTPVWCCQKSCGFLACLECELHLSMMGDNIERLLAACNAFGDTQSASARDAATILEAHEMLESARSIKDVQKLQSVLATVEGLDVLIVKRKANELKLDLEEWEGVHLRLTAAMEGGSLALLQNILQEAQALKLQLPEALHNAEGRCVQLEAIQRLREAVDFNEVVTLQSAIAFAQNAQMNSELKEALDRAEVLHEKLSVFQRLEAALLAWEADALRQALADAGRIGAVDGSLMLAQAELEKMEVRCSSNHRLRRAAEFRDYFCHGCYAQSGVKELSWYRCDLCDFELCHHCLSWRARRTSAPGLEQPSEADPATTAKPATHDGRGGIHSDRALPTKPLQPDDEESQREWFNRWAKSFNAGSAHWELFKGGSWIPFGTGLSDLLTNAWQAGHENVTYTASNEQKHLFHFGSMEQVNLSTAKRRPMRRVLWEIELDKGWFLVEDDLALRLRLHQIRGVSSFQHFARDMEYTIDIEKMEQVNEHLGTCRKLRKIAAEEAAPKMSRQNLRMALEDDFSRVACAVRQWVVLRWPWQELGDCSIDAEGFIRTGLADEISRGLHSWQHETPQLGGLLQNILWFDHVDSRRADFISQNEVVNAIVQDPRWRWGLAGAEDAVSALWSELIIRTETHMSKREVLVPGGLADELLQILNSDLDSVDDWIMEKKLPLWEGHDCALCFCPIGKSDMGRRMRCGCWLHFECLGHGLAVKISEKAVDDAQMSMCPACGQDLGRVIPAGVVRRAVGEERFGRYLDVRVEVQWQKEALDSGRLVATCPSCSFLVLCNEREEMYSIKCLRQSCFIDRFCAFCSMSDHRPWTCEENERRLKFEDTSRRVRSEIESALAEALFRRCTGCGVPTERIDACCHMTCVHCGAEFSWVCGFDYHRCRASHPCLNSAIYLHCMPQLTAILDQRNLPRTDQNGSDLFLELRCIYLLSIVKRTVGDDAWNFAREQFPELLSDVIRGHWSIRWDDVGDVQRLTRLLPMAFPTLQDSL</sequence>
<keyword evidence="5" id="KW-0833">Ubl conjugation pathway</keyword>
<evidence type="ECO:0000256" key="6">
    <source>
        <dbReference type="ARBA" id="ARBA00022833"/>
    </source>
</evidence>
<dbReference type="Gene3D" id="3.30.40.10">
    <property type="entry name" value="Zinc/RING finger domain, C3HC4 (zinc finger)"/>
    <property type="match status" value="1"/>
</dbReference>
<protein>
    <submittedName>
        <fullName evidence="11">Uncharacterized protein</fullName>
    </submittedName>
</protein>
<evidence type="ECO:0000256" key="8">
    <source>
        <dbReference type="SAM" id="SignalP"/>
    </source>
</evidence>
<dbReference type="Gene3D" id="3.30.720.50">
    <property type="match status" value="1"/>
</dbReference>
<evidence type="ECO:0000313" key="12">
    <source>
        <dbReference type="Proteomes" id="UP001642484"/>
    </source>
</evidence>
<organism evidence="11 12">
    <name type="scientific">Durusdinium trenchii</name>
    <dbReference type="NCBI Taxonomy" id="1381693"/>
    <lineage>
        <taxon>Eukaryota</taxon>
        <taxon>Sar</taxon>
        <taxon>Alveolata</taxon>
        <taxon>Dinophyceae</taxon>
        <taxon>Suessiales</taxon>
        <taxon>Symbiodiniaceae</taxon>
        <taxon>Durusdinium</taxon>
    </lineage>
</organism>
<gene>
    <name evidence="11" type="ORF">CCMP2556_LOCUS17589</name>
</gene>
<accession>A0ABP0KT28</accession>
<reference evidence="11 12" key="1">
    <citation type="submission" date="2024-02" db="EMBL/GenBank/DDBJ databases">
        <authorList>
            <person name="Chen Y."/>
            <person name="Shah S."/>
            <person name="Dougan E. K."/>
            <person name="Thang M."/>
            <person name="Chan C."/>
        </authorList>
    </citation>
    <scope>NUCLEOTIDE SEQUENCE [LARGE SCALE GENOMIC DNA]</scope>
</reference>
<dbReference type="Gene3D" id="1.20.120.1750">
    <property type="match status" value="1"/>
</dbReference>
<dbReference type="PANTHER" id="PTHR11685">
    <property type="entry name" value="RBR FAMILY RING FINGER AND IBR DOMAIN-CONTAINING"/>
    <property type="match status" value="1"/>
</dbReference>
<name>A0ABP0KT28_9DINO</name>
<dbReference type="PROSITE" id="PS51873">
    <property type="entry name" value="TRIAD"/>
    <property type="match status" value="1"/>
</dbReference>
<evidence type="ECO:0000313" key="11">
    <source>
        <dbReference type="EMBL" id="CAK9029702.1"/>
    </source>
</evidence>
<evidence type="ECO:0000259" key="10">
    <source>
        <dbReference type="PROSITE" id="PS51873"/>
    </source>
</evidence>
<evidence type="ECO:0000256" key="5">
    <source>
        <dbReference type="ARBA" id="ARBA00022786"/>
    </source>
</evidence>
<dbReference type="InterPro" id="IPR031127">
    <property type="entry name" value="E3_UB_ligase_RBR"/>
</dbReference>
<feature type="region of interest" description="Disordered" evidence="7">
    <location>
        <begin position="393"/>
        <end position="435"/>
    </location>
</feature>
<dbReference type="SUPFAM" id="SSF117839">
    <property type="entry name" value="WWE domain"/>
    <property type="match status" value="1"/>
</dbReference>
<dbReference type="InterPro" id="IPR037197">
    <property type="entry name" value="WWE_dom_sf"/>
</dbReference>
<keyword evidence="3" id="KW-0677">Repeat</keyword>
<dbReference type="CDD" id="cd20336">
    <property type="entry name" value="Rcat_RBR"/>
    <property type="match status" value="1"/>
</dbReference>
<feature type="chain" id="PRO_5046610358" evidence="8">
    <location>
        <begin position="25"/>
        <end position="1080"/>
    </location>
</feature>
<feature type="domain" description="RING-type" evidence="10">
    <location>
        <begin position="758"/>
        <end position="983"/>
    </location>
</feature>
<keyword evidence="1" id="KW-0808">Transferase</keyword>
<evidence type="ECO:0000256" key="4">
    <source>
        <dbReference type="ARBA" id="ARBA00022771"/>
    </source>
</evidence>
<dbReference type="PROSITE" id="PS50918">
    <property type="entry name" value="WWE"/>
    <property type="match status" value="1"/>
</dbReference>
<keyword evidence="8" id="KW-0732">Signal</keyword>
<dbReference type="Pfam" id="PF02825">
    <property type="entry name" value="WWE"/>
    <property type="match status" value="1"/>
</dbReference>
<dbReference type="SUPFAM" id="SSF57850">
    <property type="entry name" value="RING/U-box"/>
    <property type="match status" value="2"/>
</dbReference>
<evidence type="ECO:0000256" key="2">
    <source>
        <dbReference type="ARBA" id="ARBA00022723"/>
    </source>
</evidence>
<feature type="signal peptide" evidence="8">
    <location>
        <begin position="1"/>
        <end position="24"/>
    </location>
</feature>
<keyword evidence="6" id="KW-0862">Zinc</keyword>
<keyword evidence="12" id="KW-1185">Reference proteome</keyword>
<dbReference type="InterPro" id="IPR004170">
    <property type="entry name" value="WWE_dom"/>
</dbReference>
<keyword evidence="2" id="KW-0479">Metal-binding</keyword>